<dbReference type="InterPro" id="IPR003018">
    <property type="entry name" value="GAF"/>
</dbReference>
<accession>A0A517Y520</accession>
<dbReference type="SUPFAM" id="SSF81606">
    <property type="entry name" value="PP2C-like"/>
    <property type="match status" value="1"/>
</dbReference>
<dbReference type="SUPFAM" id="SSF55781">
    <property type="entry name" value="GAF domain-like"/>
    <property type="match status" value="1"/>
</dbReference>
<dbReference type="KEGG" id="aagg:ETAA8_03540"/>
<dbReference type="AlphaFoldDB" id="A0A517Y520"/>
<dbReference type="EMBL" id="CP036274">
    <property type="protein sequence ID" value="QDU25290.1"/>
    <property type="molecule type" value="Genomic_DNA"/>
</dbReference>
<dbReference type="PANTHER" id="PTHR43156">
    <property type="entry name" value="STAGE II SPORULATION PROTEIN E-RELATED"/>
    <property type="match status" value="1"/>
</dbReference>
<evidence type="ECO:0000313" key="5">
    <source>
        <dbReference type="Proteomes" id="UP000315017"/>
    </source>
</evidence>
<evidence type="ECO:0000313" key="4">
    <source>
        <dbReference type="EMBL" id="QDU25290.1"/>
    </source>
</evidence>
<sequence>MEGPFAGHFPPRISVAQQPHPALRLHFEEPPTAAPLPVGELSLQFISEAFARATGWQLQYQLGSSADNSQRWSAPVDGATPDADGRLSLVPSSPSSTQIDLEAARPLALAIANLLSESNRLKYGLWQREAELAAGVPVAVRPNEQQHLAERLQCVLQGGAEAIHCEAAALYLLDETTSSLKLRAMWGLPQTKLLEPARPLRGAVADLEALVGHAVVLEDTSLLPHWRCPEGEFGAAVCVPVSTSSTPLGTLWIFSRTQREFTSSQTNLAEIIAGRLAADLEREMLLTVGASAKQGDKQIETAARWQQDRLPSVVPLLTEFEVSGWTQQARSVGGDFHDWTVLPDGRLALAVGDAQGAPLQAGLNAAAVQAAMRAHTGYRHSAKELVTRLNDTLWQGSAGDQFASFGYVIINPETGEADLALAGKVAALLIREDSREIFAADGAPLGTGVEPPLKTAKLILDPGECLVLLSEGVRAATDQAGLRIGEAVMAATLRRHCSEPAESLAGWLRRLLERAGSSEAEDDRTVLVCKRRGNFGNSKKSKRKRS</sequence>
<dbReference type="PANTHER" id="PTHR43156:SF2">
    <property type="entry name" value="STAGE II SPORULATION PROTEIN E"/>
    <property type="match status" value="1"/>
</dbReference>
<proteinExistence type="predicted"/>
<feature type="domain" description="GAF" evidence="2">
    <location>
        <begin position="147"/>
        <end position="290"/>
    </location>
</feature>
<evidence type="ECO:0000259" key="3">
    <source>
        <dbReference type="SMART" id="SM00331"/>
    </source>
</evidence>
<keyword evidence="5" id="KW-1185">Reference proteome</keyword>
<organism evidence="4 5">
    <name type="scientific">Anatilimnocola aggregata</name>
    <dbReference type="NCBI Taxonomy" id="2528021"/>
    <lineage>
        <taxon>Bacteria</taxon>
        <taxon>Pseudomonadati</taxon>
        <taxon>Planctomycetota</taxon>
        <taxon>Planctomycetia</taxon>
        <taxon>Pirellulales</taxon>
        <taxon>Pirellulaceae</taxon>
        <taxon>Anatilimnocola</taxon>
    </lineage>
</organism>
<dbReference type="SMART" id="SM00065">
    <property type="entry name" value="GAF"/>
    <property type="match status" value="1"/>
</dbReference>
<dbReference type="Proteomes" id="UP000315017">
    <property type="component" value="Chromosome"/>
</dbReference>
<gene>
    <name evidence="4" type="ORF">ETAA8_03540</name>
</gene>
<evidence type="ECO:0000259" key="2">
    <source>
        <dbReference type="SMART" id="SM00065"/>
    </source>
</evidence>
<dbReference type="OrthoDB" id="250169at2"/>
<dbReference type="InterPro" id="IPR001932">
    <property type="entry name" value="PPM-type_phosphatase-like_dom"/>
</dbReference>
<dbReference type="InterPro" id="IPR052016">
    <property type="entry name" value="Bact_Sigma-Reg"/>
</dbReference>
<name>A0A517Y520_9BACT</name>
<dbReference type="SMART" id="SM00331">
    <property type="entry name" value="PP2C_SIG"/>
    <property type="match status" value="1"/>
</dbReference>
<protein>
    <submittedName>
        <fullName evidence="4">Stage II sporulation protein E (SpoIIE)</fullName>
    </submittedName>
</protein>
<dbReference type="InterPro" id="IPR036457">
    <property type="entry name" value="PPM-type-like_dom_sf"/>
</dbReference>
<feature type="domain" description="PPM-type phosphatase" evidence="3">
    <location>
        <begin position="317"/>
        <end position="531"/>
    </location>
</feature>
<dbReference type="Pfam" id="PF07228">
    <property type="entry name" value="SpoIIE"/>
    <property type="match status" value="1"/>
</dbReference>
<dbReference type="Gene3D" id="3.30.450.40">
    <property type="match status" value="1"/>
</dbReference>
<dbReference type="InterPro" id="IPR029016">
    <property type="entry name" value="GAF-like_dom_sf"/>
</dbReference>
<dbReference type="Pfam" id="PF13492">
    <property type="entry name" value="GAF_3"/>
    <property type="match status" value="1"/>
</dbReference>
<keyword evidence="1" id="KW-0378">Hydrolase</keyword>
<dbReference type="RefSeq" id="WP_145083998.1">
    <property type="nucleotide sequence ID" value="NZ_CP036274.1"/>
</dbReference>
<evidence type="ECO:0000256" key="1">
    <source>
        <dbReference type="ARBA" id="ARBA00022801"/>
    </source>
</evidence>
<dbReference type="GO" id="GO:0016791">
    <property type="term" value="F:phosphatase activity"/>
    <property type="evidence" value="ECO:0007669"/>
    <property type="project" value="TreeGrafter"/>
</dbReference>
<reference evidence="4 5" key="1">
    <citation type="submission" date="2019-02" db="EMBL/GenBank/DDBJ databases">
        <title>Deep-cultivation of Planctomycetes and their phenomic and genomic characterization uncovers novel biology.</title>
        <authorList>
            <person name="Wiegand S."/>
            <person name="Jogler M."/>
            <person name="Boedeker C."/>
            <person name="Pinto D."/>
            <person name="Vollmers J."/>
            <person name="Rivas-Marin E."/>
            <person name="Kohn T."/>
            <person name="Peeters S.H."/>
            <person name="Heuer A."/>
            <person name="Rast P."/>
            <person name="Oberbeckmann S."/>
            <person name="Bunk B."/>
            <person name="Jeske O."/>
            <person name="Meyerdierks A."/>
            <person name="Storesund J.E."/>
            <person name="Kallscheuer N."/>
            <person name="Luecker S."/>
            <person name="Lage O.M."/>
            <person name="Pohl T."/>
            <person name="Merkel B.J."/>
            <person name="Hornburger P."/>
            <person name="Mueller R.-W."/>
            <person name="Bruemmer F."/>
            <person name="Labrenz M."/>
            <person name="Spormann A.M."/>
            <person name="Op den Camp H."/>
            <person name="Overmann J."/>
            <person name="Amann R."/>
            <person name="Jetten M.S.M."/>
            <person name="Mascher T."/>
            <person name="Medema M.H."/>
            <person name="Devos D.P."/>
            <person name="Kaster A.-K."/>
            <person name="Ovreas L."/>
            <person name="Rohde M."/>
            <person name="Galperin M.Y."/>
            <person name="Jogler C."/>
        </authorList>
    </citation>
    <scope>NUCLEOTIDE SEQUENCE [LARGE SCALE GENOMIC DNA]</scope>
    <source>
        <strain evidence="4 5">ETA_A8</strain>
    </source>
</reference>
<dbReference type="Gene3D" id="3.60.40.10">
    <property type="entry name" value="PPM-type phosphatase domain"/>
    <property type="match status" value="1"/>
</dbReference>